<name>A0A2K1KJF4_PHYPA</name>
<proteinExistence type="predicted"/>
<accession>A0A2K1KJF4</accession>
<reference evidence="2" key="3">
    <citation type="submission" date="2020-12" db="UniProtKB">
        <authorList>
            <consortium name="EnsemblPlants"/>
        </authorList>
    </citation>
    <scope>IDENTIFICATION</scope>
</reference>
<evidence type="ECO:0000313" key="2">
    <source>
        <dbReference type="EnsemblPlants" id="Pp3c5_12460V3.1"/>
    </source>
</evidence>
<evidence type="ECO:0000313" key="3">
    <source>
        <dbReference type="Proteomes" id="UP000006727"/>
    </source>
</evidence>
<organism evidence="1">
    <name type="scientific">Physcomitrium patens</name>
    <name type="common">Spreading-leaved earth moss</name>
    <name type="synonym">Physcomitrella patens</name>
    <dbReference type="NCBI Taxonomy" id="3218"/>
    <lineage>
        <taxon>Eukaryota</taxon>
        <taxon>Viridiplantae</taxon>
        <taxon>Streptophyta</taxon>
        <taxon>Embryophyta</taxon>
        <taxon>Bryophyta</taxon>
        <taxon>Bryophytina</taxon>
        <taxon>Bryopsida</taxon>
        <taxon>Funariidae</taxon>
        <taxon>Funariales</taxon>
        <taxon>Funariaceae</taxon>
        <taxon>Physcomitrium</taxon>
    </lineage>
</organism>
<keyword evidence="3" id="KW-1185">Reference proteome</keyword>
<dbReference type="Proteomes" id="UP000006727">
    <property type="component" value="Chromosome 5"/>
</dbReference>
<gene>
    <name evidence="1" type="ORF">PHYPA_007583</name>
</gene>
<dbReference type="EMBL" id="ABEU02000005">
    <property type="protein sequence ID" value="PNR53908.1"/>
    <property type="molecule type" value="Genomic_DNA"/>
</dbReference>
<reference evidence="1 3" key="1">
    <citation type="journal article" date="2008" name="Science">
        <title>The Physcomitrella genome reveals evolutionary insights into the conquest of land by plants.</title>
        <authorList>
            <person name="Rensing S."/>
            <person name="Lang D."/>
            <person name="Zimmer A."/>
            <person name="Terry A."/>
            <person name="Salamov A."/>
            <person name="Shapiro H."/>
            <person name="Nishiyama T."/>
            <person name="Perroud P.-F."/>
            <person name="Lindquist E."/>
            <person name="Kamisugi Y."/>
            <person name="Tanahashi T."/>
            <person name="Sakakibara K."/>
            <person name="Fujita T."/>
            <person name="Oishi K."/>
            <person name="Shin-I T."/>
            <person name="Kuroki Y."/>
            <person name="Toyoda A."/>
            <person name="Suzuki Y."/>
            <person name="Hashimoto A."/>
            <person name="Yamaguchi K."/>
            <person name="Sugano A."/>
            <person name="Kohara Y."/>
            <person name="Fujiyama A."/>
            <person name="Anterola A."/>
            <person name="Aoki S."/>
            <person name="Ashton N."/>
            <person name="Barbazuk W.B."/>
            <person name="Barker E."/>
            <person name="Bennetzen J."/>
            <person name="Bezanilla M."/>
            <person name="Blankenship R."/>
            <person name="Cho S.H."/>
            <person name="Dutcher S."/>
            <person name="Estelle M."/>
            <person name="Fawcett J.A."/>
            <person name="Gundlach H."/>
            <person name="Hanada K."/>
            <person name="Heyl A."/>
            <person name="Hicks K.A."/>
            <person name="Hugh J."/>
            <person name="Lohr M."/>
            <person name="Mayer K."/>
            <person name="Melkozernov A."/>
            <person name="Murata T."/>
            <person name="Nelson D."/>
            <person name="Pils B."/>
            <person name="Prigge M."/>
            <person name="Reiss B."/>
            <person name="Renner T."/>
            <person name="Rombauts S."/>
            <person name="Rushton P."/>
            <person name="Sanderfoot A."/>
            <person name="Schween G."/>
            <person name="Shiu S.-H."/>
            <person name="Stueber K."/>
            <person name="Theodoulou F.L."/>
            <person name="Tu H."/>
            <person name="Van de Peer Y."/>
            <person name="Verrier P.J."/>
            <person name="Waters E."/>
            <person name="Wood A."/>
            <person name="Yang L."/>
            <person name="Cove D."/>
            <person name="Cuming A."/>
            <person name="Hasebe M."/>
            <person name="Lucas S."/>
            <person name="Mishler D.B."/>
            <person name="Reski R."/>
            <person name="Grigoriev I."/>
            <person name="Quatrano R.S."/>
            <person name="Boore J.L."/>
        </authorList>
    </citation>
    <scope>NUCLEOTIDE SEQUENCE [LARGE SCALE GENOMIC DNA]</scope>
    <source>
        <strain evidence="2 3">cv. Gransden 2004</strain>
    </source>
</reference>
<dbReference type="Gramene" id="Pp3c5_12460V3.1">
    <property type="protein sequence ID" value="Pp3c5_12460V3.1"/>
    <property type="gene ID" value="Pp3c5_12460"/>
</dbReference>
<protein>
    <submittedName>
        <fullName evidence="1 2">Uncharacterized protein</fullName>
    </submittedName>
</protein>
<evidence type="ECO:0000313" key="1">
    <source>
        <dbReference type="EMBL" id="PNR53908.1"/>
    </source>
</evidence>
<dbReference type="EnsemblPlants" id="Pp3c5_12460V3.1">
    <property type="protein sequence ID" value="Pp3c5_12460V3.1"/>
    <property type="gene ID" value="Pp3c5_12460"/>
</dbReference>
<reference evidence="1 3" key="2">
    <citation type="journal article" date="2018" name="Plant J.">
        <title>The Physcomitrella patens chromosome-scale assembly reveals moss genome structure and evolution.</title>
        <authorList>
            <person name="Lang D."/>
            <person name="Ullrich K.K."/>
            <person name="Murat F."/>
            <person name="Fuchs J."/>
            <person name="Jenkins J."/>
            <person name="Haas F.B."/>
            <person name="Piednoel M."/>
            <person name="Gundlach H."/>
            <person name="Van Bel M."/>
            <person name="Meyberg R."/>
            <person name="Vives C."/>
            <person name="Morata J."/>
            <person name="Symeonidi A."/>
            <person name="Hiss M."/>
            <person name="Muchero W."/>
            <person name="Kamisugi Y."/>
            <person name="Saleh O."/>
            <person name="Blanc G."/>
            <person name="Decker E.L."/>
            <person name="van Gessel N."/>
            <person name="Grimwood J."/>
            <person name="Hayes R.D."/>
            <person name="Graham S.W."/>
            <person name="Gunter L.E."/>
            <person name="McDaniel S.F."/>
            <person name="Hoernstein S.N.W."/>
            <person name="Larsson A."/>
            <person name="Li F.W."/>
            <person name="Perroud P.F."/>
            <person name="Phillips J."/>
            <person name="Ranjan P."/>
            <person name="Rokshar D.S."/>
            <person name="Rothfels C.J."/>
            <person name="Schneider L."/>
            <person name="Shu S."/>
            <person name="Stevenson D.W."/>
            <person name="Thummler F."/>
            <person name="Tillich M."/>
            <person name="Villarreal Aguilar J.C."/>
            <person name="Widiez T."/>
            <person name="Wong G.K."/>
            <person name="Wymore A."/>
            <person name="Zhang Y."/>
            <person name="Zimmer A.D."/>
            <person name="Quatrano R.S."/>
            <person name="Mayer K.F.X."/>
            <person name="Goodstein D."/>
            <person name="Casacuberta J.M."/>
            <person name="Vandepoele K."/>
            <person name="Reski R."/>
            <person name="Cuming A.C."/>
            <person name="Tuskan G.A."/>
            <person name="Maumus F."/>
            <person name="Salse J."/>
            <person name="Schmutz J."/>
            <person name="Rensing S.A."/>
        </authorList>
    </citation>
    <scope>NUCLEOTIDE SEQUENCE [LARGE SCALE GENOMIC DNA]</scope>
    <source>
        <strain evidence="2 3">cv. Gransden 2004</strain>
    </source>
</reference>
<sequence>MAHLHSILVLEEVFWGFFSFFF</sequence>
<dbReference type="InParanoid" id="A0A2K1KJF4"/>
<dbReference type="AlphaFoldDB" id="A0A2K1KJF4"/>